<evidence type="ECO:0000313" key="2">
    <source>
        <dbReference type="Proteomes" id="UP000319700"/>
    </source>
</evidence>
<sequence>MKIKFSIVFIILINNFLFSQIKTNNNNVWVAKEYSKDVALYNSKNFLFKNVLGSTTEIVQFEIIPLAAASSGELTTLLYKCESKQKEGLVLGFYGNYWNDTGVLYQGYAFKNFEKEQAIEFLNKIQTAIEDNKKFINDEADNNNIFFKYDDIDVLIWSSSQNYTIRLFWHGFDSSWEKTAFDRSKRRFEKKIK</sequence>
<reference evidence="1 2" key="1">
    <citation type="journal article" date="2019" name="Environ. Microbiol.">
        <title>Species interactions and distinct microbial communities in high Arctic permafrost affected cryosols are associated with the CH4 and CO2 gas fluxes.</title>
        <authorList>
            <person name="Altshuler I."/>
            <person name="Hamel J."/>
            <person name="Turney S."/>
            <person name="Magnuson E."/>
            <person name="Levesque R."/>
            <person name="Greer C."/>
            <person name="Whyte L.G."/>
        </authorList>
    </citation>
    <scope>NUCLEOTIDE SEQUENCE [LARGE SCALE GENOMIC DNA]</scope>
    <source>
        <strain evidence="1 2">42</strain>
    </source>
</reference>
<dbReference type="RefSeq" id="WP_140506238.1">
    <property type="nucleotide sequence ID" value="NZ_RCZH01000005.1"/>
</dbReference>
<dbReference type="AlphaFoldDB" id="A0A502EVF0"/>
<gene>
    <name evidence="1" type="ORF">EAH81_09540</name>
</gene>
<dbReference type="OrthoDB" id="1252173at2"/>
<accession>A0A502EVF0</accession>
<dbReference type="Proteomes" id="UP000319700">
    <property type="component" value="Unassembled WGS sequence"/>
</dbReference>
<name>A0A502EVF0_9FLAO</name>
<evidence type="ECO:0000313" key="1">
    <source>
        <dbReference type="EMBL" id="TPG41713.1"/>
    </source>
</evidence>
<keyword evidence="2" id="KW-1185">Reference proteome</keyword>
<organism evidence="1 2">
    <name type="scientific">Flavobacterium pectinovorum</name>
    <dbReference type="NCBI Taxonomy" id="29533"/>
    <lineage>
        <taxon>Bacteria</taxon>
        <taxon>Pseudomonadati</taxon>
        <taxon>Bacteroidota</taxon>
        <taxon>Flavobacteriia</taxon>
        <taxon>Flavobacteriales</taxon>
        <taxon>Flavobacteriaceae</taxon>
        <taxon>Flavobacterium</taxon>
    </lineage>
</organism>
<protein>
    <submittedName>
        <fullName evidence="1">Uncharacterized protein</fullName>
    </submittedName>
</protein>
<comment type="caution">
    <text evidence="1">The sequence shown here is derived from an EMBL/GenBank/DDBJ whole genome shotgun (WGS) entry which is preliminary data.</text>
</comment>
<dbReference type="EMBL" id="RCZH01000005">
    <property type="protein sequence ID" value="TPG41713.1"/>
    <property type="molecule type" value="Genomic_DNA"/>
</dbReference>
<proteinExistence type="predicted"/>